<evidence type="ECO:0000313" key="1">
    <source>
        <dbReference type="EMBL" id="OIT29098.1"/>
    </source>
</evidence>
<dbReference type="Gramene" id="OIT29098">
    <property type="protein sequence ID" value="OIT29098"/>
    <property type="gene ID" value="A4A49_22859"/>
</dbReference>
<protein>
    <submittedName>
        <fullName evidence="1">Uncharacterized protein</fullName>
    </submittedName>
</protein>
<dbReference type="EMBL" id="MJEQ01001866">
    <property type="protein sequence ID" value="OIT29098.1"/>
    <property type="molecule type" value="Genomic_DNA"/>
</dbReference>
<proteinExistence type="predicted"/>
<sequence length="216" mass="24459">MRIAEGDFLKCAESSDGLWLLQSLSSVSPSRCRVSFPPLLQYLEFPGPQNPSLCSAIEFIPSTRAVELVSVHEDENQVLGYEVVHIGPIDNIATTTIYSWQELQVPELFKYGERKRTNLDSFPKSAAREGVVLFFRRGVAYCIWAAENNLDIHVDILDMVNESYIGHTTLSVGTFISDGLNRIQLLDWNGQLSFAEVVNDELHVLVLDDYRKKQHR</sequence>
<organism evidence="1 2">
    <name type="scientific">Nicotiana attenuata</name>
    <name type="common">Coyote tobacco</name>
    <dbReference type="NCBI Taxonomy" id="49451"/>
    <lineage>
        <taxon>Eukaryota</taxon>
        <taxon>Viridiplantae</taxon>
        <taxon>Streptophyta</taxon>
        <taxon>Embryophyta</taxon>
        <taxon>Tracheophyta</taxon>
        <taxon>Spermatophyta</taxon>
        <taxon>Magnoliopsida</taxon>
        <taxon>eudicotyledons</taxon>
        <taxon>Gunneridae</taxon>
        <taxon>Pentapetalae</taxon>
        <taxon>asterids</taxon>
        <taxon>lamiids</taxon>
        <taxon>Solanales</taxon>
        <taxon>Solanaceae</taxon>
        <taxon>Nicotianoideae</taxon>
        <taxon>Nicotianeae</taxon>
        <taxon>Nicotiana</taxon>
    </lineage>
</organism>
<reference evidence="1" key="1">
    <citation type="submission" date="2016-11" db="EMBL/GenBank/DDBJ databases">
        <title>The genome of Nicotiana attenuata.</title>
        <authorList>
            <person name="Xu S."/>
            <person name="Brockmoeller T."/>
            <person name="Gaquerel E."/>
            <person name="Navarro A."/>
            <person name="Kuhl H."/>
            <person name="Gase K."/>
            <person name="Ling Z."/>
            <person name="Zhou W."/>
            <person name="Kreitzer C."/>
            <person name="Stanke M."/>
            <person name="Tang H."/>
            <person name="Lyons E."/>
            <person name="Pandey P."/>
            <person name="Pandey S.P."/>
            <person name="Timmermann B."/>
            <person name="Baldwin I.T."/>
        </authorList>
    </citation>
    <scope>NUCLEOTIDE SEQUENCE [LARGE SCALE GENOMIC DNA]</scope>
    <source>
        <strain evidence="1">UT</strain>
    </source>
</reference>
<dbReference type="AlphaFoldDB" id="A0A314KIM9"/>
<comment type="caution">
    <text evidence="1">The sequence shown here is derived from an EMBL/GenBank/DDBJ whole genome shotgun (WGS) entry which is preliminary data.</text>
</comment>
<keyword evidence="2" id="KW-1185">Reference proteome</keyword>
<name>A0A314KIM9_NICAT</name>
<gene>
    <name evidence="1" type="ORF">A4A49_22859</name>
</gene>
<dbReference type="STRING" id="49451.A0A314KIM9"/>
<accession>A0A314KIM9</accession>
<dbReference type="Proteomes" id="UP000187609">
    <property type="component" value="Unassembled WGS sequence"/>
</dbReference>
<evidence type="ECO:0000313" key="2">
    <source>
        <dbReference type="Proteomes" id="UP000187609"/>
    </source>
</evidence>